<feature type="transmembrane region" description="Helical" evidence="1">
    <location>
        <begin position="159"/>
        <end position="178"/>
    </location>
</feature>
<dbReference type="PANTHER" id="PTHR14969:SF13">
    <property type="entry name" value="AT30094P"/>
    <property type="match status" value="1"/>
</dbReference>
<proteinExistence type="predicted"/>
<dbReference type="RefSeq" id="WP_250598070.1">
    <property type="nucleotide sequence ID" value="NZ_JAKRVY010000009.1"/>
</dbReference>
<feature type="transmembrane region" description="Helical" evidence="1">
    <location>
        <begin position="185"/>
        <end position="206"/>
    </location>
</feature>
<evidence type="ECO:0000259" key="2">
    <source>
        <dbReference type="SMART" id="SM00014"/>
    </source>
</evidence>
<feature type="transmembrane region" description="Helical" evidence="1">
    <location>
        <begin position="109"/>
        <end position="127"/>
    </location>
</feature>
<accession>A0AAE3K8C2</accession>
<reference evidence="3 4" key="1">
    <citation type="journal article" date="2022" name="Syst. Appl. Microbiol.">
        <title>Natronocalculus amylovorans gen. nov., sp. nov., and Natranaeroarchaeum aerophilus sp. nov., dominant culturable amylolytic natronoarchaea from hypersaline soda lakes in southwestern Siberia.</title>
        <authorList>
            <person name="Sorokin D.Y."/>
            <person name="Elcheninov A.G."/>
            <person name="Khizhniak T.V."/>
            <person name="Koenen M."/>
            <person name="Bale N.J."/>
            <person name="Damste J.S.S."/>
            <person name="Kublanov I.V."/>
        </authorList>
    </citation>
    <scope>NUCLEOTIDE SEQUENCE [LARGE SCALE GENOMIC DNA]</scope>
    <source>
        <strain evidence="3 4">AArc-St1-1</strain>
    </source>
</reference>
<keyword evidence="4" id="KW-1185">Reference proteome</keyword>
<feature type="transmembrane region" description="Helical" evidence="1">
    <location>
        <begin position="212"/>
        <end position="231"/>
    </location>
</feature>
<keyword evidence="1" id="KW-1133">Transmembrane helix</keyword>
<keyword evidence="1" id="KW-0472">Membrane</keyword>
<feature type="transmembrane region" description="Helical" evidence="1">
    <location>
        <begin position="252"/>
        <end position="275"/>
    </location>
</feature>
<gene>
    <name evidence="3" type="ORF">AArcSt11_14305</name>
</gene>
<dbReference type="EMBL" id="JAKRVY010000009">
    <property type="protein sequence ID" value="MCL9814829.1"/>
    <property type="molecule type" value="Genomic_DNA"/>
</dbReference>
<keyword evidence="1" id="KW-0812">Transmembrane</keyword>
<dbReference type="Gene3D" id="1.20.144.10">
    <property type="entry name" value="Phosphatidic acid phosphatase type 2/haloperoxidase"/>
    <property type="match status" value="1"/>
</dbReference>
<evidence type="ECO:0000256" key="1">
    <source>
        <dbReference type="SAM" id="Phobius"/>
    </source>
</evidence>
<dbReference type="PANTHER" id="PTHR14969">
    <property type="entry name" value="SPHINGOSINE-1-PHOSPHATE PHOSPHOHYDROLASE"/>
    <property type="match status" value="1"/>
</dbReference>
<organism evidence="3 4">
    <name type="scientific">Natranaeroarchaeum aerophilus</name>
    <dbReference type="NCBI Taxonomy" id="2917711"/>
    <lineage>
        <taxon>Archaea</taxon>
        <taxon>Methanobacteriati</taxon>
        <taxon>Methanobacteriota</taxon>
        <taxon>Stenosarchaea group</taxon>
        <taxon>Halobacteria</taxon>
        <taxon>Halobacteriales</taxon>
        <taxon>Natronoarchaeaceae</taxon>
        <taxon>Natranaeroarchaeum</taxon>
    </lineage>
</organism>
<feature type="transmembrane region" description="Helical" evidence="1">
    <location>
        <begin position="134"/>
        <end position="153"/>
    </location>
</feature>
<feature type="transmembrane region" description="Helical" evidence="1">
    <location>
        <begin position="51"/>
        <end position="68"/>
    </location>
</feature>
<dbReference type="SUPFAM" id="SSF48317">
    <property type="entry name" value="Acid phosphatase/Vanadium-dependent haloperoxidase"/>
    <property type="match status" value="1"/>
</dbReference>
<protein>
    <submittedName>
        <fullName evidence="3">Phosphatase PAP2 family protein</fullName>
    </submittedName>
</protein>
<name>A0AAE3K8C2_9EURY</name>
<comment type="caution">
    <text evidence="3">The sequence shown here is derived from an EMBL/GenBank/DDBJ whole genome shotgun (WGS) entry which is preliminary data.</text>
</comment>
<evidence type="ECO:0000313" key="4">
    <source>
        <dbReference type="Proteomes" id="UP001202674"/>
    </source>
</evidence>
<dbReference type="SMART" id="SM00014">
    <property type="entry name" value="acidPPc"/>
    <property type="match status" value="1"/>
</dbReference>
<feature type="domain" description="Phosphatidic acid phosphatase type 2/haloperoxidase" evidence="2">
    <location>
        <begin position="54"/>
        <end position="174"/>
    </location>
</feature>
<feature type="transmembrane region" description="Helical" evidence="1">
    <location>
        <begin position="20"/>
        <end position="44"/>
    </location>
</feature>
<dbReference type="Proteomes" id="UP001202674">
    <property type="component" value="Unassembled WGS sequence"/>
</dbReference>
<dbReference type="InterPro" id="IPR036938">
    <property type="entry name" value="PAP2/HPO_sf"/>
</dbReference>
<dbReference type="AlphaFoldDB" id="A0AAE3K8C2"/>
<dbReference type="Pfam" id="PF01569">
    <property type="entry name" value="PAP2"/>
    <property type="match status" value="1"/>
</dbReference>
<evidence type="ECO:0000313" key="3">
    <source>
        <dbReference type="EMBL" id="MCL9814829.1"/>
    </source>
</evidence>
<sequence>MQRDVGAVDLFQSFVPDSLAMVIALLTQLGALWFVGFVLAGVYLFHDREDAVVIGGLLLASTSTWRAIKEVYPIPRPDRPMVAVESLPTLLQPAFQYAVVNTGPGFPSGHAMTGTVVYFLLAEYLPVSTRRRRYTVAIGIVALVGATRITLGVHYLVDVIAGAALAQLLIVAAGRLLARYPDRRALIAIVIGVCLAVVNLCANLLVNPVNPKDVIVVTAALTVLGWWIVVVRNRWTLPAIRSRRVSPTALKATFGSVIAAQVVLGLLAFNVPAIVLG</sequence>
<dbReference type="InterPro" id="IPR000326">
    <property type="entry name" value="PAP2/HPO"/>
</dbReference>